<feature type="compositionally biased region" description="Polar residues" evidence="9">
    <location>
        <begin position="92"/>
        <end position="108"/>
    </location>
</feature>
<feature type="compositionally biased region" description="Basic and acidic residues" evidence="9">
    <location>
        <begin position="65"/>
        <end position="84"/>
    </location>
</feature>
<feature type="compositionally biased region" description="Basic and acidic residues" evidence="9">
    <location>
        <begin position="544"/>
        <end position="570"/>
    </location>
</feature>
<dbReference type="InterPro" id="IPR037239">
    <property type="entry name" value="OSBP_sf"/>
</dbReference>
<dbReference type="CDD" id="cd13292">
    <property type="entry name" value="PH_Osh1p_Osh2p_yeast"/>
    <property type="match status" value="1"/>
</dbReference>
<dbReference type="RefSeq" id="XP_069200595.1">
    <property type="nucleotide sequence ID" value="XM_069347366.1"/>
</dbReference>
<dbReference type="Gene3D" id="2.30.29.30">
    <property type="entry name" value="Pleckstrin-homology domain (PH domain)/Phosphotyrosine-binding domain (PTB)"/>
    <property type="match status" value="1"/>
</dbReference>
<dbReference type="InterPro" id="IPR001849">
    <property type="entry name" value="PH_domain"/>
</dbReference>
<gene>
    <name evidence="11" type="ORF">AAFC00_000722</name>
</gene>
<dbReference type="SMART" id="SM00248">
    <property type="entry name" value="ANK"/>
    <property type="match status" value="3"/>
</dbReference>
<accession>A0ABR3PDS8</accession>
<keyword evidence="4" id="KW-0445">Lipid transport</keyword>
<dbReference type="PROSITE" id="PS01013">
    <property type="entry name" value="OSBP"/>
    <property type="match status" value="1"/>
</dbReference>
<dbReference type="EMBL" id="JBFMKM010000009">
    <property type="protein sequence ID" value="KAL1304320.1"/>
    <property type="molecule type" value="Genomic_DNA"/>
</dbReference>
<feature type="compositionally biased region" description="Low complexity" evidence="9">
    <location>
        <begin position="598"/>
        <end position="618"/>
    </location>
</feature>
<dbReference type="SUPFAM" id="SSF48403">
    <property type="entry name" value="Ankyrin repeat"/>
    <property type="match status" value="1"/>
</dbReference>
<feature type="domain" description="PH" evidence="10">
    <location>
        <begin position="443"/>
        <end position="538"/>
    </location>
</feature>
<dbReference type="GeneID" id="95974425"/>
<feature type="compositionally biased region" description="Polar residues" evidence="9">
    <location>
        <begin position="43"/>
        <end position="64"/>
    </location>
</feature>
<evidence type="ECO:0000256" key="9">
    <source>
        <dbReference type="SAM" id="MobiDB-lite"/>
    </source>
</evidence>
<evidence type="ECO:0000313" key="11">
    <source>
        <dbReference type="EMBL" id="KAL1304320.1"/>
    </source>
</evidence>
<feature type="region of interest" description="Disordered" evidence="9">
    <location>
        <begin position="144"/>
        <end position="174"/>
    </location>
</feature>
<keyword evidence="3" id="KW-0597">Phosphoprotein</keyword>
<evidence type="ECO:0000256" key="2">
    <source>
        <dbReference type="ARBA" id="ARBA00022448"/>
    </source>
</evidence>
<sequence>MLHVAAADLDNSTSNASGLTHKRSKSGAIASKGKSLLHRVTSRTETSTLSHPGDDSFSSNTELSTPREKPEAEAVAEADAKADADESDATANLSQIPTDTTMPSTGESLTPIATKASARDSVNLGASNSRPHLATTMTNTNADALAASPSSTRRLSSPPHDHVASSTSPVGPSTSIEQSVRLFKVFEALRHGDTAAISKALREADTSKLEGTTVLHLAVQCAEPSVVEYVLSMAGPGADVNARDKDGNTSLHTASLLGRTGIVKLLLDQKGINESTTNYQGKTALDLARNPDVYSYLQLAQSIYVDEAVRHIQELVRSHNYKDLETMLADEHTRAVVDVDSPELAMDPATVETGGTLLHEATRSRDTRLIQLLLLNGADPFRRDRKGKLPQDITKDDRVKQILKKSPAAAAAQRGIQEKAILTPAIGAPGQVRAENALSSKEAREIKGYLKKWTNYTSGWKLRFFVLEDGVLSYYKHQDDAGSACRGAINMKIAKLQMDPKEKLSFEIQGKSSVKYHLKANHEVEAKRWFWALNNAIQWAKDEAREENRRQQAESDKIKEARHEQHEKHQSRQSTDMPLRASVTPNRTSIIGASLAPTATTNTTTTSEYTTLNNSTSSAIGESSMYDNASAEEPSRSMMRSTTFGDSDNDDDEDNSQYNSQPANKDAFNITAQSAKLQLDLLASLSSALATERQANPAATLSTAEVESALQSYDAAVTNLKGLFMDLLKIHKDHDAYWQYRLDREANVRRLWEESMAKVAREQEQLEQQIGESEDKRKRTKRALREALEGGGTISGAATTQMRSRRGTQPAVAAAGSATLINAVKSIEVDRDGRAVEEETSVLQTGPVPRVSLAQLTNEELSDDDSDMEDEFFDAVDAGEVEVVGELPQLSSPPATPGAPAVNVEGGDGQEDETGQVAIRSKENEIAKSYKGYEDGIRTKLPLDADNRPKISLWGILKNMIGKDMTKMTLPVSFNEPTSLLYRVVEDMQYTDLLEIAADRTDSSERMVYVTAFAASEYASTIGRVAKPFNPLLGETYEYVRPDKGYRFFIEQVSHHPPIGAAYAEAARWDYYGESSVKSKFYGKSFDINPLGTWFLRLRPTGVTNPDGSQYEELYTWRKVTSSVIGIITGNPTVDNYGPMEIKNWTTGESCVLDFKARGWKASSAYQVSGRVTEGNGQTKWSIGGRWNDKIYARLTPGYEGEVGEKDAKEGKAFKIWEADPRPTGIPFNLTPFVVTLNNLPERLRPVIAPTDSRLRPDQRAMEDGKYDLAATEKERVENLQRKRRRAREEKGEEFVPKWFSLDTDKVTGEKYWKFNGEYWKIRDKVANGEDTWEKQRLEEIY</sequence>
<evidence type="ECO:0000256" key="3">
    <source>
        <dbReference type="ARBA" id="ARBA00022553"/>
    </source>
</evidence>
<keyword evidence="8" id="KW-0175">Coiled coil</keyword>
<comment type="similarity">
    <text evidence="1 7">Belongs to the OSBP family.</text>
</comment>
<feature type="repeat" description="ANK" evidence="6">
    <location>
        <begin position="353"/>
        <end position="385"/>
    </location>
</feature>
<dbReference type="Pfam" id="PF01237">
    <property type="entry name" value="Oxysterol_BP"/>
    <property type="match status" value="1"/>
</dbReference>
<feature type="compositionally biased region" description="Low complexity" evidence="9">
    <location>
        <begin position="144"/>
        <end position="158"/>
    </location>
</feature>
<keyword evidence="2" id="KW-0813">Transport</keyword>
<dbReference type="InterPro" id="IPR000648">
    <property type="entry name" value="Oxysterol-bd"/>
</dbReference>
<feature type="region of interest" description="Disordered" evidence="9">
    <location>
        <begin position="1"/>
        <end position="108"/>
    </location>
</feature>
<feature type="repeat" description="ANK" evidence="6">
    <location>
        <begin position="246"/>
        <end position="268"/>
    </location>
</feature>
<dbReference type="PANTHER" id="PTHR10972:SF205">
    <property type="entry name" value="OXYSTEROL-BINDING PROTEIN 1"/>
    <property type="match status" value="1"/>
</dbReference>
<feature type="region of interest" description="Disordered" evidence="9">
    <location>
        <begin position="888"/>
        <end position="917"/>
    </location>
</feature>
<keyword evidence="5" id="KW-0446">Lipid-binding</keyword>
<feature type="compositionally biased region" description="Polar residues" evidence="9">
    <location>
        <begin position="164"/>
        <end position="174"/>
    </location>
</feature>
<organism evidence="11 12">
    <name type="scientific">Neodothiora populina</name>
    <dbReference type="NCBI Taxonomy" id="2781224"/>
    <lineage>
        <taxon>Eukaryota</taxon>
        <taxon>Fungi</taxon>
        <taxon>Dikarya</taxon>
        <taxon>Ascomycota</taxon>
        <taxon>Pezizomycotina</taxon>
        <taxon>Dothideomycetes</taxon>
        <taxon>Dothideomycetidae</taxon>
        <taxon>Dothideales</taxon>
        <taxon>Dothioraceae</taxon>
        <taxon>Neodothiora</taxon>
    </lineage>
</organism>
<dbReference type="SUPFAM" id="SSF50729">
    <property type="entry name" value="PH domain-like"/>
    <property type="match status" value="1"/>
</dbReference>
<evidence type="ECO:0000256" key="4">
    <source>
        <dbReference type="ARBA" id="ARBA00023055"/>
    </source>
</evidence>
<feature type="region of interest" description="Disordered" evidence="9">
    <location>
        <begin position="787"/>
        <end position="809"/>
    </location>
</feature>
<dbReference type="SUPFAM" id="SSF144000">
    <property type="entry name" value="Oxysterol-binding protein-like"/>
    <property type="match status" value="1"/>
</dbReference>
<keyword evidence="6" id="KW-0040">ANK repeat</keyword>
<dbReference type="InterPro" id="IPR002110">
    <property type="entry name" value="Ankyrin_rpt"/>
</dbReference>
<dbReference type="InterPro" id="IPR018494">
    <property type="entry name" value="Oxysterol-bd_CS"/>
</dbReference>
<dbReference type="Pfam" id="PF12796">
    <property type="entry name" value="Ank_2"/>
    <property type="match status" value="1"/>
</dbReference>
<evidence type="ECO:0000259" key="10">
    <source>
        <dbReference type="PROSITE" id="PS50003"/>
    </source>
</evidence>
<evidence type="ECO:0000256" key="6">
    <source>
        <dbReference type="PROSITE-ProRule" id="PRU00023"/>
    </source>
</evidence>
<evidence type="ECO:0000256" key="7">
    <source>
        <dbReference type="RuleBase" id="RU003844"/>
    </source>
</evidence>
<evidence type="ECO:0000313" key="12">
    <source>
        <dbReference type="Proteomes" id="UP001562354"/>
    </source>
</evidence>
<dbReference type="Gene3D" id="3.30.70.3490">
    <property type="match status" value="1"/>
</dbReference>
<dbReference type="PROSITE" id="PS50088">
    <property type="entry name" value="ANK_REPEAT"/>
    <property type="match status" value="3"/>
</dbReference>
<dbReference type="Gene3D" id="1.25.40.20">
    <property type="entry name" value="Ankyrin repeat-containing domain"/>
    <property type="match status" value="2"/>
</dbReference>
<dbReference type="InterPro" id="IPR036770">
    <property type="entry name" value="Ankyrin_rpt-contain_sf"/>
</dbReference>
<dbReference type="InterPro" id="IPR011993">
    <property type="entry name" value="PH-like_dom_sf"/>
</dbReference>
<dbReference type="Proteomes" id="UP001562354">
    <property type="component" value="Unassembled WGS sequence"/>
</dbReference>
<keyword evidence="12" id="KW-1185">Reference proteome</keyword>
<dbReference type="PROSITE" id="PS50297">
    <property type="entry name" value="ANK_REP_REGION"/>
    <property type="match status" value="2"/>
</dbReference>
<feature type="region of interest" description="Disordered" evidence="9">
    <location>
        <begin position="544"/>
        <end position="665"/>
    </location>
</feature>
<comment type="caution">
    <text evidence="11">The sequence shown here is derived from an EMBL/GenBank/DDBJ whole genome shotgun (WGS) entry which is preliminary data.</text>
</comment>
<evidence type="ECO:0000256" key="1">
    <source>
        <dbReference type="ARBA" id="ARBA00008842"/>
    </source>
</evidence>
<protein>
    <recommendedName>
        <fullName evidence="10">PH domain-containing protein</fullName>
    </recommendedName>
</protein>
<proteinExistence type="inferred from homology"/>
<dbReference type="Gene3D" id="2.40.160.120">
    <property type="match status" value="1"/>
</dbReference>
<feature type="coiled-coil region" evidence="8">
    <location>
        <begin position="749"/>
        <end position="783"/>
    </location>
</feature>
<dbReference type="SMART" id="SM00233">
    <property type="entry name" value="PH"/>
    <property type="match status" value="1"/>
</dbReference>
<feature type="repeat" description="ANK" evidence="6">
    <location>
        <begin position="210"/>
        <end position="245"/>
    </location>
</feature>
<dbReference type="Pfam" id="PF00023">
    <property type="entry name" value="Ank"/>
    <property type="match status" value="1"/>
</dbReference>
<name>A0ABR3PDS8_9PEZI</name>
<evidence type="ECO:0000256" key="8">
    <source>
        <dbReference type="SAM" id="Coils"/>
    </source>
</evidence>
<evidence type="ECO:0000256" key="5">
    <source>
        <dbReference type="ARBA" id="ARBA00023121"/>
    </source>
</evidence>
<dbReference type="Pfam" id="PF00169">
    <property type="entry name" value="PH"/>
    <property type="match status" value="1"/>
</dbReference>
<dbReference type="PROSITE" id="PS50003">
    <property type="entry name" value="PH_DOMAIN"/>
    <property type="match status" value="1"/>
</dbReference>
<reference evidence="11 12" key="1">
    <citation type="submission" date="2024-07" db="EMBL/GenBank/DDBJ databases">
        <title>Draft sequence of the Neodothiora populina.</title>
        <authorList>
            <person name="Drown D.D."/>
            <person name="Schuette U.S."/>
            <person name="Buechlein A.B."/>
            <person name="Rusch D.R."/>
            <person name="Winton L.W."/>
            <person name="Adams G.A."/>
        </authorList>
    </citation>
    <scope>NUCLEOTIDE SEQUENCE [LARGE SCALE GENOMIC DNA]</scope>
    <source>
        <strain evidence="11 12">CPC 39397</strain>
    </source>
</reference>
<dbReference type="PANTHER" id="PTHR10972">
    <property type="entry name" value="OXYSTEROL-BINDING PROTEIN-RELATED"/>
    <property type="match status" value="1"/>
</dbReference>